<feature type="domain" description="Transketolase N-terminal" evidence="4">
    <location>
        <begin position="13"/>
        <end position="73"/>
    </location>
</feature>
<evidence type="ECO:0000256" key="1">
    <source>
        <dbReference type="ARBA" id="ARBA00001964"/>
    </source>
</evidence>
<dbReference type="PANTHER" id="PTHR47514:SF1">
    <property type="entry name" value="TRANSKETOLASE N-TERMINAL SECTION-RELATED"/>
    <property type="match status" value="1"/>
</dbReference>
<evidence type="ECO:0000259" key="4">
    <source>
        <dbReference type="Pfam" id="PF00456"/>
    </source>
</evidence>
<evidence type="ECO:0000256" key="2">
    <source>
        <dbReference type="ARBA" id="ARBA00007131"/>
    </source>
</evidence>
<dbReference type="Gene3D" id="3.40.50.970">
    <property type="match status" value="1"/>
</dbReference>
<dbReference type="Pfam" id="PF00456">
    <property type="entry name" value="Transketolase_N"/>
    <property type="match status" value="1"/>
</dbReference>
<feature type="non-terminal residue" evidence="5">
    <location>
        <position position="74"/>
    </location>
</feature>
<evidence type="ECO:0000313" key="5">
    <source>
        <dbReference type="EMBL" id="GAJ24828.1"/>
    </source>
</evidence>
<sequence length="74" mass="8613">MVLLKKLCLWPPIDKKFEAFNWYVMTINGHNMKEILIALEEVKKIKGKPVCIIANTIKGKGVSFMENIRKWHGK</sequence>
<dbReference type="InterPro" id="IPR005474">
    <property type="entry name" value="Transketolase_N"/>
</dbReference>
<dbReference type="SUPFAM" id="SSF52518">
    <property type="entry name" value="Thiamin diphosphate-binding fold (THDP-binding)"/>
    <property type="match status" value="1"/>
</dbReference>
<comment type="similarity">
    <text evidence="2">Belongs to the transketolase family.</text>
</comment>
<protein>
    <recommendedName>
        <fullName evidence="4">Transketolase N-terminal domain-containing protein</fullName>
    </recommendedName>
</protein>
<organism evidence="5">
    <name type="scientific">marine sediment metagenome</name>
    <dbReference type="NCBI Taxonomy" id="412755"/>
    <lineage>
        <taxon>unclassified sequences</taxon>
        <taxon>metagenomes</taxon>
        <taxon>ecological metagenomes</taxon>
    </lineage>
</organism>
<dbReference type="AlphaFoldDB" id="X1V4W2"/>
<reference evidence="5" key="1">
    <citation type="journal article" date="2014" name="Front. Microbiol.">
        <title>High frequency of phylogenetically diverse reductive dehalogenase-homologous genes in deep subseafloor sedimentary metagenomes.</title>
        <authorList>
            <person name="Kawai M."/>
            <person name="Futagami T."/>
            <person name="Toyoda A."/>
            <person name="Takaki Y."/>
            <person name="Nishi S."/>
            <person name="Hori S."/>
            <person name="Arai W."/>
            <person name="Tsubouchi T."/>
            <person name="Morono Y."/>
            <person name="Uchiyama I."/>
            <person name="Ito T."/>
            <person name="Fujiyama A."/>
            <person name="Inagaki F."/>
            <person name="Takami H."/>
        </authorList>
    </citation>
    <scope>NUCLEOTIDE SEQUENCE</scope>
    <source>
        <strain evidence="5">Expedition CK06-06</strain>
    </source>
</reference>
<accession>X1V4W2</accession>
<gene>
    <name evidence="5" type="ORF">S12H4_57900</name>
</gene>
<comment type="caution">
    <text evidence="5">The sequence shown here is derived from an EMBL/GenBank/DDBJ whole genome shotgun (WGS) entry which is preliminary data.</text>
</comment>
<proteinExistence type="inferred from homology"/>
<dbReference type="PANTHER" id="PTHR47514">
    <property type="entry name" value="TRANSKETOLASE N-TERMINAL SECTION-RELATED"/>
    <property type="match status" value="1"/>
</dbReference>
<name>X1V4W2_9ZZZZ</name>
<dbReference type="InterPro" id="IPR029061">
    <property type="entry name" value="THDP-binding"/>
</dbReference>
<evidence type="ECO:0000256" key="3">
    <source>
        <dbReference type="ARBA" id="ARBA00023052"/>
    </source>
</evidence>
<comment type="cofactor">
    <cofactor evidence="1">
        <name>thiamine diphosphate</name>
        <dbReference type="ChEBI" id="CHEBI:58937"/>
    </cofactor>
</comment>
<dbReference type="EMBL" id="BARW01037517">
    <property type="protein sequence ID" value="GAJ24828.1"/>
    <property type="molecule type" value="Genomic_DNA"/>
</dbReference>
<keyword evidence="3" id="KW-0786">Thiamine pyrophosphate</keyword>